<gene>
    <name evidence="2" type="ORF">G6Z83_02325</name>
</gene>
<reference evidence="2 3" key="1">
    <citation type="submission" date="2020-02" db="EMBL/GenBank/DDBJ databases">
        <title>Complete genome sequences of six Lactobacillus iners strains isolated from the human vagina.</title>
        <authorList>
            <person name="France M.T."/>
            <person name="Rutt L."/>
            <person name="Narina S."/>
            <person name="Arbaugh S."/>
            <person name="Humphrys M.S."/>
            <person name="Ma B."/>
            <person name="Hayward M.R."/>
            <person name="Relman D."/>
            <person name="Kwon D.S."/>
            <person name="Ravel J."/>
        </authorList>
    </citation>
    <scope>NUCLEOTIDE SEQUENCE [LARGE SCALE GENOMIC DNA]</scope>
    <source>
        <strain evidence="2 3">C0210C1</strain>
    </source>
</reference>
<dbReference type="SUPFAM" id="SSF46955">
    <property type="entry name" value="Putative DNA-binding domain"/>
    <property type="match status" value="1"/>
</dbReference>
<sequence>MGLINKKSLQELIEATFMEMKPTFEEHFTGSKGKLSKDELKALEKAGRQHYYSATEACQFLGVSQATFWKWKKKYPELKPIMVDGICRFAREDLINFMNEKRK</sequence>
<dbReference type="InterPro" id="IPR041657">
    <property type="entry name" value="HTH_17"/>
</dbReference>
<dbReference type="EMBL" id="CP049228">
    <property type="protein sequence ID" value="QIH24400.1"/>
    <property type="molecule type" value="Genomic_DNA"/>
</dbReference>
<evidence type="ECO:0000313" key="2">
    <source>
        <dbReference type="EMBL" id="QIH24400.1"/>
    </source>
</evidence>
<accession>A0A6G7BAG1</accession>
<evidence type="ECO:0000259" key="1">
    <source>
        <dbReference type="Pfam" id="PF12728"/>
    </source>
</evidence>
<dbReference type="Pfam" id="PF12728">
    <property type="entry name" value="HTH_17"/>
    <property type="match status" value="1"/>
</dbReference>
<organism evidence="2 3">
    <name type="scientific">Lactobacillus iners</name>
    <dbReference type="NCBI Taxonomy" id="147802"/>
    <lineage>
        <taxon>Bacteria</taxon>
        <taxon>Bacillati</taxon>
        <taxon>Bacillota</taxon>
        <taxon>Bacilli</taxon>
        <taxon>Lactobacillales</taxon>
        <taxon>Lactobacillaceae</taxon>
        <taxon>Lactobacillus</taxon>
    </lineage>
</organism>
<dbReference type="InterPro" id="IPR009061">
    <property type="entry name" value="DNA-bd_dom_put_sf"/>
</dbReference>
<name>A0A6G7BAG1_9LACO</name>
<feature type="domain" description="Helix-turn-helix" evidence="1">
    <location>
        <begin position="51"/>
        <end position="101"/>
    </location>
</feature>
<protein>
    <submittedName>
        <fullName evidence="2">Helix-turn-helix domain-containing protein</fullName>
    </submittedName>
</protein>
<dbReference type="AlphaFoldDB" id="A0A6G7BAG1"/>
<evidence type="ECO:0000313" key="3">
    <source>
        <dbReference type="Proteomes" id="UP000501676"/>
    </source>
</evidence>
<dbReference type="Proteomes" id="UP000501676">
    <property type="component" value="Chromosome"/>
</dbReference>
<proteinExistence type="predicted"/>